<dbReference type="SUPFAM" id="SSF69360">
    <property type="entry name" value="Cell wall binding repeat"/>
    <property type="match status" value="1"/>
</dbReference>
<accession>A0ABV5BRQ1</accession>
<dbReference type="PROSITE" id="PS51257">
    <property type="entry name" value="PROKAR_LIPOPROTEIN"/>
    <property type="match status" value="1"/>
</dbReference>
<dbReference type="PANTHER" id="PTHR37841">
    <property type="entry name" value="GLR2918 PROTEIN"/>
    <property type="match status" value="1"/>
</dbReference>
<reference evidence="1 2" key="1">
    <citation type="submission" date="2024-09" db="EMBL/GenBank/DDBJ databases">
        <title>Taxonomic and Genotyping Characterization of Leptospira Strains isolated from Multiple Sources in Colombia highlights the importance of intermediate species.</title>
        <authorList>
            <person name="Torres Higuera L."/>
            <person name="Rojas Tapias D."/>
            <person name="Jimenez Velasquez S."/>
            <person name="Renjifo Ibanez C."/>
        </authorList>
    </citation>
    <scope>NUCLEOTIDE SEQUENCE [LARGE SCALE GENOMIC DNA]</scope>
    <source>
        <strain evidence="1 2">Lep080</strain>
    </source>
</reference>
<evidence type="ECO:0000313" key="1">
    <source>
        <dbReference type="EMBL" id="MFB5737975.1"/>
    </source>
</evidence>
<dbReference type="RefSeq" id="WP_375517504.1">
    <property type="nucleotide sequence ID" value="NZ_JBHILI010000010.1"/>
</dbReference>
<name>A0ABV5BRQ1_9LEPT</name>
<sequence length="430" mass="49543">MKRLRLYLLLSLTLSCGGRDGILKVPSENRQIREQKFFLIDKKLVDRNCREPLPGKQIDNIGLFLDGFAFINVNGKYGYIDEEGNLIAEIKYDHAADFLNGQAPVVWKGQDLFLDKIGKVVGKRPPFESLGPTAEGWTSFTYRDHWGFFDSANRVVIPIQFDTPPHTDSYRYKFNEGFAPVYLNYKYGMIDKKGKYLLEPIYEEVTDFNEGLAGFKTQKGWGFIDANGKVVIPNRFHNLHRGYLNDRPKPFQNGRIFVWDTVNGKNEGYFIDKTGKRLDLPQYLREPFSDGLSILNKDNKYKEYGFINEKGDIVVPPIYEKVYPFRNGRAAVVKSKKVGFVSTTGELVIPMDFDYSEPYLDSNPSPLNSFENERAVVRKKDKFGVIDPTGNFVIPAEFNRIYLRKDGSIFTWKGEHRNLYDRNGFLPDCK</sequence>
<keyword evidence="2" id="KW-1185">Reference proteome</keyword>
<dbReference type="PANTHER" id="PTHR37841:SF1">
    <property type="entry name" value="DUF3298 DOMAIN-CONTAINING PROTEIN"/>
    <property type="match status" value="1"/>
</dbReference>
<dbReference type="Pfam" id="PF14903">
    <property type="entry name" value="WG_beta_rep"/>
    <property type="match status" value="6"/>
</dbReference>
<evidence type="ECO:0000313" key="2">
    <source>
        <dbReference type="Proteomes" id="UP001580391"/>
    </source>
</evidence>
<proteinExistence type="predicted"/>
<dbReference type="EMBL" id="JBHILJ010000009">
    <property type="protein sequence ID" value="MFB5737975.1"/>
    <property type="molecule type" value="Genomic_DNA"/>
</dbReference>
<comment type="caution">
    <text evidence="1">The sequence shown here is derived from an EMBL/GenBank/DDBJ whole genome shotgun (WGS) entry which is preliminary data.</text>
</comment>
<gene>
    <name evidence="1" type="ORF">ACE5IX_15740</name>
</gene>
<organism evidence="1 2">
    <name type="scientific">Leptospira wolffii</name>
    <dbReference type="NCBI Taxonomy" id="409998"/>
    <lineage>
        <taxon>Bacteria</taxon>
        <taxon>Pseudomonadati</taxon>
        <taxon>Spirochaetota</taxon>
        <taxon>Spirochaetia</taxon>
        <taxon>Leptospirales</taxon>
        <taxon>Leptospiraceae</taxon>
        <taxon>Leptospira</taxon>
    </lineage>
</organism>
<dbReference type="InterPro" id="IPR032774">
    <property type="entry name" value="WG_beta_rep"/>
</dbReference>
<protein>
    <submittedName>
        <fullName evidence="1">WG repeat-containing protein</fullName>
    </submittedName>
</protein>
<dbReference type="Proteomes" id="UP001580391">
    <property type="component" value="Unassembled WGS sequence"/>
</dbReference>